<dbReference type="EMBL" id="DVNA01000029">
    <property type="protein sequence ID" value="HIU54410.1"/>
    <property type="molecule type" value="Genomic_DNA"/>
</dbReference>
<protein>
    <submittedName>
        <fullName evidence="7">Efflux RND transporter periplasmic adaptor subunit</fullName>
    </submittedName>
</protein>
<dbReference type="GO" id="GO:0022857">
    <property type="term" value="F:transmembrane transporter activity"/>
    <property type="evidence" value="ECO:0007669"/>
    <property type="project" value="InterPro"/>
</dbReference>
<comment type="subcellular location">
    <subcellularLocation>
        <location evidence="1">Cell envelope</location>
    </subcellularLocation>
</comment>
<dbReference type="GO" id="GO:0030313">
    <property type="term" value="C:cell envelope"/>
    <property type="evidence" value="ECO:0007669"/>
    <property type="project" value="UniProtKB-SubCell"/>
</dbReference>
<evidence type="ECO:0000259" key="5">
    <source>
        <dbReference type="Pfam" id="PF25944"/>
    </source>
</evidence>
<proteinExistence type="inferred from homology"/>
<dbReference type="InterPro" id="IPR058625">
    <property type="entry name" value="MdtA-like_BSH"/>
</dbReference>
<comment type="caution">
    <text evidence="7">The sequence shown here is derived from an EMBL/GenBank/DDBJ whole genome shotgun (WGS) entry which is preliminary data.</text>
</comment>
<evidence type="ECO:0000256" key="1">
    <source>
        <dbReference type="ARBA" id="ARBA00004196"/>
    </source>
</evidence>
<name>A0A9D1SBV8_9BACT</name>
<evidence type="ECO:0000313" key="7">
    <source>
        <dbReference type="EMBL" id="HIU54410.1"/>
    </source>
</evidence>
<dbReference type="Gene3D" id="2.40.30.170">
    <property type="match status" value="1"/>
</dbReference>
<dbReference type="Pfam" id="PF25917">
    <property type="entry name" value="BSH_RND"/>
    <property type="match status" value="1"/>
</dbReference>
<evidence type="ECO:0000259" key="4">
    <source>
        <dbReference type="Pfam" id="PF25917"/>
    </source>
</evidence>
<dbReference type="PROSITE" id="PS51257">
    <property type="entry name" value="PROKAR_LIPOPROTEIN"/>
    <property type="match status" value="1"/>
</dbReference>
<evidence type="ECO:0000256" key="3">
    <source>
        <dbReference type="SAM" id="Coils"/>
    </source>
</evidence>
<dbReference type="Pfam" id="PF25967">
    <property type="entry name" value="RND-MFP_C"/>
    <property type="match status" value="1"/>
</dbReference>
<dbReference type="PANTHER" id="PTHR30158:SF23">
    <property type="entry name" value="MULTIDRUG RESISTANCE PROTEIN MEXA"/>
    <property type="match status" value="1"/>
</dbReference>
<dbReference type="Gene3D" id="1.10.287.470">
    <property type="entry name" value="Helix hairpin bin"/>
    <property type="match status" value="1"/>
</dbReference>
<dbReference type="InterPro" id="IPR058627">
    <property type="entry name" value="MdtA-like_C"/>
</dbReference>
<dbReference type="Pfam" id="PF25944">
    <property type="entry name" value="Beta-barrel_RND"/>
    <property type="match status" value="1"/>
</dbReference>
<dbReference type="InterPro" id="IPR058626">
    <property type="entry name" value="MdtA-like_b-barrel"/>
</dbReference>
<dbReference type="Gene3D" id="2.40.420.20">
    <property type="match status" value="1"/>
</dbReference>
<dbReference type="GO" id="GO:0005886">
    <property type="term" value="C:plasma membrane"/>
    <property type="evidence" value="ECO:0007669"/>
    <property type="project" value="TreeGrafter"/>
</dbReference>
<dbReference type="Gene3D" id="2.40.50.100">
    <property type="match status" value="1"/>
</dbReference>
<feature type="domain" description="Multidrug resistance protein MdtA-like beta-barrel" evidence="5">
    <location>
        <begin position="212"/>
        <end position="296"/>
    </location>
</feature>
<dbReference type="AlphaFoldDB" id="A0A9D1SBV8"/>
<dbReference type="NCBIfam" id="TIGR01730">
    <property type="entry name" value="RND_mfp"/>
    <property type="match status" value="1"/>
</dbReference>
<reference evidence="7" key="1">
    <citation type="submission" date="2020-10" db="EMBL/GenBank/DDBJ databases">
        <authorList>
            <person name="Gilroy R."/>
        </authorList>
    </citation>
    <scope>NUCLEOTIDE SEQUENCE</scope>
    <source>
        <strain evidence="7">CHK158-818</strain>
    </source>
</reference>
<sequence>MKMKKSMIIPFERITLLSLCLILFACGEKNQSMQNAVKEYAVLTLQPVDRVLDKTYPATIRGRQDIEIRPQVAGFITKLLVDEGSVVKKGQPMFIIDQVQYQAAVNVAEATVNVAKTAVDNASLTYENKKELHQKKIIGDFDLQLAENALATQQAQLAQAKAELVNARKNLSYTTVTSPSDGVVGDIPFREGSLVSSSMTTPLTTVSDVSEMYVYFSMNEKQMLELTRQSDGKMANILDNQPEVSLKLADGTIYPEKGKIETVSGVIGLATGAARMRATFPNPQRILRSGSTGSILVPVKSDSIIVIPQKATTEMQDKKFVFVVNDSSVVNIREIQILPENDGKTYIVSEGLKPFERIVVEGVGISVRDGMKIKPVASTESVDTVATEAAKQ</sequence>
<evidence type="ECO:0000313" key="8">
    <source>
        <dbReference type="Proteomes" id="UP000824112"/>
    </source>
</evidence>
<accession>A0A9D1SBV8</accession>
<feature type="domain" description="Multidrug resistance protein MdtA-like C-terminal permuted SH3" evidence="6">
    <location>
        <begin position="305"/>
        <end position="363"/>
    </location>
</feature>
<dbReference type="PANTHER" id="PTHR30158">
    <property type="entry name" value="ACRA/E-RELATED COMPONENT OF DRUG EFFLUX TRANSPORTER"/>
    <property type="match status" value="1"/>
</dbReference>
<evidence type="ECO:0000259" key="6">
    <source>
        <dbReference type="Pfam" id="PF25967"/>
    </source>
</evidence>
<dbReference type="GO" id="GO:0046677">
    <property type="term" value="P:response to antibiotic"/>
    <property type="evidence" value="ECO:0007669"/>
    <property type="project" value="TreeGrafter"/>
</dbReference>
<feature type="domain" description="Multidrug resistance protein MdtA-like barrel-sandwich hybrid" evidence="4">
    <location>
        <begin position="66"/>
        <end position="206"/>
    </location>
</feature>
<organism evidence="7 8">
    <name type="scientific">Candidatus Gallibacteroides avistercoris</name>
    <dbReference type="NCBI Taxonomy" id="2840833"/>
    <lineage>
        <taxon>Bacteria</taxon>
        <taxon>Pseudomonadati</taxon>
        <taxon>Bacteroidota</taxon>
        <taxon>Bacteroidia</taxon>
        <taxon>Bacteroidales</taxon>
        <taxon>Bacteroidaceae</taxon>
        <taxon>Bacteroidaceae incertae sedis</taxon>
        <taxon>Candidatus Gallibacteroides</taxon>
    </lineage>
</organism>
<keyword evidence="3" id="KW-0175">Coiled coil</keyword>
<feature type="coiled-coil region" evidence="3">
    <location>
        <begin position="143"/>
        <end position="170"/>
    </location>
</feature>
<evidence type="ECO:0000256" key="2">
    <source>
        <dbReference type="ARBA" id="ARBA00009477"/>
    </source>
</evidence>
<dbReference type="InterPro" id="IPR006143">
    <property type="entry name" value="RND_pump_MFP"/>
</dbReference>
<gene>
    <name evidence="7" type="ORF">IAB03_01230</name>
</gene>
<dbReference type="SUPFAM" id="SSF111369">
    <property type="entry name" value="HlyD-like secretion proteins"/>
    <property type="match status" value="1"/>
</dbReference>
<reference evidence="7" key="2">
    <citation type="journal article" date="2021" name="PeerJ">
        <title>Extensive microbial diversity within the chicken gut microbiome revealed by metagenomics and culture.</title>
        <authorList>
            <person name="Gilroy R."/>
            <person name="Ravi A."/>
            <person name="Getino M."/>
            <person name="Pursley I."/>
            <person name="Horton D.L."/>
            <person name="Alikhan N.F."/>
            <person name="Baker D."/>
            <person name="Gharbi K."/>
            <person name="Hall N."/>
            <person name="Watson M."/>
            <person name="Adriaenssens E.M."/>
            <person name="Foster-Nyarko E."/>
            <person name="Jarju S."/>
            <person name="Secka A."/>
            <person name="Antonio M."/>
            <person name="Oren A."/>
            <person name="Chaudhuri R.R."/>
            <person name="La Ragione R."/>
            <person name="Hildebrand F."/>
            <person name="Pallen M.J."/>
        </authorList>
    </citation>
    <scope>NUCLEOTIDE SEQUENCE</scope>
    <source>
        <strain evidence="7">CHK158-818</strain>
    </source>
</reference>
<comment type="similarity">
    <text evidence="2">Belongs to the membrane fusion protein (MFP) (TC 8.A.1) family.</text>
</comment>
<dbReference type="Proteomes" id="UP000824112">
    <property type="component" value="Unassembled WGS sequence"/>
</dbReference>